<accession>A0ACC1L6Y7</accession>
<sequence>MLPAARPDGSLLADYSGLCLSDIPGDIPGHLYALNLSRNALVRLPPGLGQTFSGLCTLDVSGNRLSALPEDIGGLQCLRELYAHRNALEGLPASVGSLRRLEALNVSDNCLARLPACLGLLTESLHVLLVDGNPLSNDHRVLVQPIVTGSQSGSQRKIRARPDAKVHSHLESLKELFAAGLAGSRRSRSASVQQRQRLFRATTASGRNDSTSSTSQSSRSSSGDAGSIASHNEASVKRVLWRLRDEWDLDPSHGRSDSPGDTRVDEVHAATMRTGGLSTIDRAYREKAPTASNSQRMKILSELLVTEVTYVDTLKNVVGVFLNPMRETRILAEYELREIFSNVEVILAFHNDHFLPAIAHAISQPEMAIGDVFLHHSAHFRLYSAYTNNHETSTQALSNVMSRRTVSSFIQSARRDVTQLGQVSLDGHLLTPVQRLPRYRMLLTDLLRSTPSTHPDHEPLFAAATELNVIIHEVNEKKRAFEDQAQLRRLQERLAGAAAIPLVAPHRVFRLEASFRLQEYAEAASGTGTALRRATAPGHTFNYYLFSDLLLQCAPAANKSLRVCRVHRLRPRLAAAAVTHAGELRIVAAGCVMYLEGSADEAHRWACTINSDAGR</sequence>
<reference evidence="1" key="1">
    <citation type="submission" date="2022-07" db="EMBL/GenBank/DDBJ databases">
        <title>Phylogenomic reconstructions and comparative analyses of Kickxellomycotina fungi.</title>
        <authorList>
            <person name="Reynolds N.K."/>
            <person name="Stajich J.E."/>
            <person name="Barry K."/>
            <person name="Grigoriev I.V."/>
            <person name="Crous P."/>
            <person name="Smith M.E."/>
        </authorList>
    </citation>
    <scope>NUCLEOTIDE SEQUENCE</scope>
    <source>
        <strain evidence="1">BCRC 34780</strain>
    </source>
</reference>
<evidence type="ECO:0000313" key="2">
    <source>
        <dbReference type="Proteomes" id="UP001140087"/>
    </source>
</evidence>
<keyword evidence="2" id="KW-1185">Reference proteome</keyword>
<gene>
    <name evidence="1" type="ORF">H4R21_002501</name>
</gene>
<dbReference type="Proteomes" id="UP001140087">
    <property type="component" value="Unassembled WGS sequence"/>
</dbReference>
<dbReference type="EMBL" id="JANBUN010000650">
    <property type="protein sequence ID" value="KAJ2802220.1"/>
    <property type="molecule type" value="Genomic_DNA"/>
</dbReference>
<proteinExistence type="predicted"/>
<comment type="caution">
    <text evidence="1">The sequence shown here is derived from an EMBL/GenBank/DDBJ whole genome shotgun (WGS) entry which is preliminary data.</text>
</comment>
<protein>
    <submittedName>
        <fullName evidence="1">Uncharacterized protein</fullName>
    </submittedName>
</protein>
<name>A0ACC1L6Y7_9FUNG</name>
<organism evidence="1 2">
    <name type="scientific">Coemansia helicoidea</name>
    <dbReference type="NCBI Taxonomy" id="1286919"/>
    <lineage>
        <taxon>Eukaryota</taxon>
        <taxon>Fungi</taxon>
        <taxon>Fungi incertae sedis</taxon>
        <taxon>Zoopagomycota</taxon>
        <taxon>Kickxellomycotina</taxon>
        <taxon>Kickxellomycetes</taxon>
        <taxon>Kickxellales</taxon>
        <taxon>Kickxellaceae</taxon>
        <taxon>Coemansia</taxon>
    </lineage>
</organism>
<evidence type="ECO:0000313" key="1">
    <source>
        <dbReference type="EMBL" id="KAJ2802220.1"/>
    </source>
</evidence>